<dbReference type="OrthoDB" id="3639548at2759"/>
<evidence type="ECO:0000313" key="1">
    <source>
        <dbReference type="EMBL" id="KAF2193189.1"/>
    </source>
</evidence>
<organism evidence="1 2">
    <name type="scientific">Zopfia rhizophila CBS 207.26</name>
    <dbReference type="NCBI Taxonomy" id="1314779"/>
    <lineage>
        <taxon>Eukaryota</taxon>
        <taxon>Fungi</taxon>
        <taxon>Dikarya</taxon>
        <taxon>Ascomycota</taxon>
        <taxon>Pezizomycotina</taxon>
        <taxon>Dothideomycetes</taxon>
        <taxon>Dothideomycetes incertae sedis</taxon>
        <taxon>Zopfiaceae</taxon>
        <taxon>Zopfia</taxon>
    </lineage>
</organism>
<reference evidence="1" key="1">
    <citation type="journal article" date="2020" name="Stud. Mycol.">
        <title>101 Dothideomycetes genomes: a test case for predicting lifestyles and emergence of pathogens.</title>
        <authorList>
            <person name="Haridas S."/>
            <person name="Albert R."/>
            <person name="Binder M."/>
            <person name="Bloem J."/>
            <person name="Labutti K."/>
            <person name="Salamov A."/>
            <person name="Andreopoulos B."/>
            <person name="Baker S."/>
            <person name="Barry K."/>
            <person name="Bills G."/>
            <person name="Bluhm B."/>
            <person name="Cannon C."/>
            <person name="Castanera R."/>
            <person name="Culley D."/>
            <person name="Daum C."/>
            <person name="Ezra D."/>
            <person name="Gonzalez J."/>
            <person name="Henrissat B."/>
            <person name="Kuo A."/>
            <person name="Liang C."/>
            <person name="Lipzen A."/>
            <person name="Lutzoni F."/>
            <person name="Magnuson J."/>
            <person name="Mondo S."/>
            <person name="Nolan M."/>
            <person name="Ohm R."/>
            <person name="Pangilinan J."/>
            <person name="Park H.-J."/>
            <person name="Ramirez L."/>
            <person name="Alfaro M."/>
            <person name="Sun H."/>
            <person name="Tritt A."/>
            <person name="Yoshinaga Y."/>
            <person name="Zwiers L.-H."/>
            <person name="Turgeon B."/>
            <person name="Goodwin S."/>
            <person name="Spatafora J."/>
            <person name="Crous P."/>
            <person name="Grigoriev I."/>
        </authorList>
    </citation>
    <scope>NUCLEOTIDE SEQUENCE</scope>
    <source>
        <strain evidence="1">CBS 207.26</strain>
    </source>
</reference>
<sequence>MADLWAPVFATDIIDFIEGSVGKPFTAPSNQASLPLDIRTALIKELSSIKSQSPTDSAVGGDANVLRQRDQDTTGLVQVLRRWKEDLQKPKPAPRYLIYILNHEVEDPEQYMEEILELGHFEGEELDRALALKRVCEATGFQFFLSNLTRFFKEGEEKEVDICDPYWNEPDSDVEDEVTYELVDISDCDGRRIISSLSVSDEDLVQKRYFEDNGMESEEEASAHVLLLIPNERLVDFLASSIDHSAFSSASDIFAYLLDKAKEDSSNMFYKSGLRNLCVTIIESKENELRGQSSEDSRRYYEDTIIHVAKTCVVTHDVDLFRRALRCFKDGAPVSFFADLRRAFETVPFDAKMMDGLETCIAKYCTFDARFEALSNLFEGEISRETLDRAKPPGLSDWFVAKMEELLETPNVLVRKGFGTLLRFAMIQGGNRYLLDRITPAIENNADKTPLAIIFLNFLWQSDAIFSHATIASVFQRIVPRIRDHYNLVAWERDAFRNYRNGEVTLKSTSYLESTRVRLSPIDGRELASFFDHCLELGLHSDLSSILGKFGSEANILKTDNFAPTILPCLQDLASHLSKRDIPRTTPGYQTLFNNILSLYL</sequence>
<dbReference type="Proteomes" id="UP000800200">
    <property type="component" value="Unassembled WGS sequence"/>
</dbReference>
<dbReference type="EMBL" id="ML994614">
    <property type="protein sequence ID" value="KAF2193189.1"/>
    <property type="molecule type" value="Genomic_DNA"/>
</dbReference>
<gene>
    <name evidence="1" type="ORF">K469DRAFT_285885</name>
</gene>
<name>A0A6A6EQY2_9PEZI</name>
<evidence type="ECO:0000313" key="2">
    <source>
        <dbReference type="Proteomes" id="UP000800200"/>
    </source>
</evidence>
<dbReference type="AlphaFoldDB" id="A0A6A6EQY2"/>
<accession>A0A6A6EQY2</accession>
<protein>
    <submittedName>
        <fullName evidence="1">Uncharacterized protein</fullName>
    </submittedName>
</protein>
<proteinExistence type="predicted"/>
<keyword evidence="2" id="KW-1185">Reference proteome</keyword>